<dbReference type="EnsemblPlants" id="ONIVA02G03500.1">
    <property type="protein sequence ID" value="ONIVA02G03500.1"/>
    <property type="gene ID" value="ONIVA02G03500"/>
</dbReference>
<evidence type="ECO:0000313" key="2">
    <source>
        <dbReference type="Proteomes" id="UP000006591"/>
    </source>
</evidence>
<sequence length="73" mass="7951">MDTGREQAKRVMKQEASDAGLMFDLVARMNLALAIMVGLFPNLLSPRESLPEIKRKRFEGSGISDSSEPAKGG</sequence>
<name>A0A0E0G136_ORYNI</name>
<reference evidence="1" key="2">
    <citation type="submission" date="2018-04" db="EMBL/GenBank/DDBJ databases">
        <title>OnivRS2 (Oryza nivara Reference Sequence Version 2).</title>
        <authorList>
            <person name="Zhang J."/>
            <person name="Kudrna D."/>
            <person name="Lee S."/>
            <person name="Talag J."/>
            <person name="Rajasekar S."/>
            <person name="Welchert J."/>
            <person name="Hsing Y.-I."/>
            <person name="Wing R.A."/>
        </authorList>
    </citation>
    <scope>NUCLEOTIDE SEQUENCE [LARGE SCALE GENOMIC DNA]</scope>
    <source>
        <strain evidence="1">SL10</strain>
    </source>
</reference>
<dbReference type="AlphaFoldDB" id="A0A0E0G136"/>
<organism evidence="1">
    <name type="scientific">Oryza nivara</name>
    <name type="common">Indian wild rice</name>
    <name type="synonym">Oryza sativa f. spontanea</name>
    <dbReference type="NCBI Taxonomy" id="4536"/>
    <lineage>
        <taxon>Eukaryota</taxon>
        <taxon>Viridiplantae</taxon>
        <taxon>Streptophyta</taxon>
        <taxon>Embryophyta</taxon>
        <taxon>Tracheophyta</taxon>
        <taxon>Spermatophyta</taxon>
        <taxon>Magnoliopsida</taxon>
        <taxon>Liliopsida</taxon>
        <taxon>Poales</taxon>
        <taxon>Poaceae</taxon>
        <taxon>BOP clade</taxon>
        <taxon>Oryzoideae</taxon>
        <taxon>Oryzeae</taxon>
        <taxon>Oryzinae</taxon>
        <taxon>Oryza</taxon>
    </lineage>
</organism>
<reference evidence="1" key="1">
    <citation type="submission" date="2015-04" db="UniProtKB">
        <authorList>
            <consortium name="EnsemblPlants"/>
        </authorList>
    </citation>
    <scope>IDENTIFICATION</scope>
    <source>
        <strain evidence="1">SL10</strain>
    </source>
</reference>
<accession>A0A0E0G136</accession>
<evidence type="ECO:0000313" key="1">
    <source>
        <dbReference type="EnsemblPlants" id="ONIVA02G03500.1"/>
    </source>
</evidence>
<proteinExistence type="predicted"/>
<protein>
    <submittedName>
        <fullName evidence="1">Uncharacterized protein</fullName>
    </submittedName>
</protein>
<keyword evidence="2" id="KW-1185">Reference proteome</keyword>
<dbReference type="Proteomes" id="UP000006591">
    <property type="component" value="Chromosome 2"/>
</dbReference>
<dbReference type="Gramene" id="ONIVA02G03500.1">
    <property type="protein sequence ID" value="ONIVA02G03500.1"/>
    <property type="gene ID" value="ONIVA02G03500"/>
</dbReference>
<dbReference type="HOGENOM" id="CLU_2709020_0_0_1"/>